<reference evidence="8" key="1">
    <citation type="submission" date="2025-08" db="UniProtKB">
        <authorList>
            <consortium name="RefSeq"/>
        </authorList>
    </citation>
    <scope>IDENTIFICATION</scope>
</reference>
<dbReference type="KEGG" id="dci:103509904"/>
<dbReference type="PROSITE" id="PS00134">
    <property type="entry name" value="TRYPSIN_HIS"/>
    <property type="match status" value="1"/>
</dbReference>
<keyword evidence="4" id="KW-1015">Disulfide bond</keyword>
<evidence type="ECO:0000313" key="8">
    <source>
        <dbReference type="RefSeq" id="XP_026679899.1"/>
    </source>
</evidence>
<dbReference type="CDD" id="cd00190">
    <property type="entry name" value="Tryp_SPc"/>
    <property type="match status" value="1"/>
</dbReference>
<evidence type="ECO:0000256" key="1">
    <source>
        <dbReference type="ARBA" id="ARBA00022670"/>
    </source>
</evidence>
<gene>
    <name evidence="8" type="primary">LOC103509904</name>
</gene>
<dbReference type="InterPro" id="IPR018114">
    <property type="entry name" value="TRYPSIN_HIS"/>
</dbReference>
<dbReference type="InterPro" id="IPR033116">
    <property type="entry name" value="TRYPSIN_SER"/>
</dbReference>
<keyword evidence="2 5" id="KW-0378">Hydrolase</keyword>
<proteinExistence type="predicted"/>
<keyword evidence="7" id="KW-1185">Reference proteome</keyword>
<dbReference type="RefSeq" id="XP_026679899.1">
    <property type="nucleotide sequence ID" value="XM_026824098.1"/>
</dbReference>
<dbReference type="PRINTS" id="PR00722">
    <property type="entry name" value="CHYMOTRYPSIN"/>
</dbReference>
<protein>
    <submittedName>
        <fullName evidence="8">Trypsin-like</fullName>
    </submittedName>
</protein>
<dbReference type="PANTHER" id="PTHR24252">
    <property type="entry name" value="ACROSIN-RELATED"/>
    <property type="match status" value="1"/>
</dbReference>
<organism evidence="7 8">
    <name type="scientific">Diaphorina citri</name>
    <name type="common">Asian citrus psyllid</name>
    <dbReference type="NCBI Taxonomy" id="121845"/>
    <lineage>
        <taxon>Eukaryota</taxon>
        <taxon>Metazoa</taxon>
        <taxon>Ecdysozoa</taxon>
        <taxon>Arthropoda</taxon>
        <taxon>Hexapoda</taxon>
        <taxon>Insecta</taxon>
        <taxon>Pterygota</taxon>
        <taxon>Neoptera</taxon>
        <taxon>Paraneoptera</taxon>
        <taxon>Hemiptera</taxon>
        <taxon>Sternorrhyncha</taxon>
        <taxon>Psylloidea</taxon>
        <taxon>Psyllidae</taxon>
        <taxon>Diaphorininae</taxon>
        <taxon>Diaphorina</taxon>
    </lineage>
</organism>
<evidence type="ECO:0000256" key="2">
    <source>
        <dbReference type="ARBA" id="ARBA00022801"/>
    </source>
</evidence>
<dbReference type="GO" id="GO:0006508">
    <property type="term" value="P:proteolysis"/>
    <property type="evidence" value="ECO:0007669"/>
    <property type="project" value="UniProtKB-KW"/>
</dbReference>
<evidence type="ECO:0000313" key="7">
    <source>
        <dbReference type="Proteomes" id="UP000079169"/>
    </source>
</evidence>
<dbReference type="AlphaFoldDB" id="A0A3Q0IUH6"/>
<evidence type="ECO:0000259" key="6">
    <source>
        <dbReference type="PROSITE" id="PS50240"/>
    </source>
</evidence>
<dbReference type="InterPro" id="IPR009003">
    <property type="entry name" value="Peptidase_S1_PA"/>
</dbReference>
<dbReference type="PROSITE" id="PS50240">
    <property type="entry name" value="TRYPSIN_DOM"/>
    <property type="match status" value="1"/>
</dbReference>
<dbReference type="Proteomes" id="UP000079169">
    <property type="component" value="Unplaced"/>
</dbReference>
<feature type="domain" description="Peptidase S1" evidence="6">
    <location>
        <begin position="17"/>
        <end position="259"/>
    </location>
</feature>
<keyword evidence="1 5" id="KW-0645">Protease</keyword>
<dbReference type="SMART" id="SM00020">
    <property type="entry name" value="Tryp_SPc"/>
    <property type="match status" value="1"/>
</dbReference>
<sequence length="266" mass="29064">MNHCNCACGQVERNQRIVGGNVTKLHEFPWIAALTKKGKFYCGATLIAKRHVLTAAHCIEGVNPKEIKVTLGEHDRLSKNESVPVIIRKVKRAIRHPDFSLSNFNNDIALLEMESGVDFEAPQIHPACLPGNKMESGVDFEAPQIHPACLPGNSLDERKPTANSLRKVEVPILSEEECKSAGYSASRITNNMLCAGYAEGKRDSCQGDSGGPLQIAVARPGKMEVIGIVSWGRGCARPNYPGVYTRVANYLNWIHAQLGDDCTCNL</sequence>
<dbReference type="Pfam" id="PF00089">
    <property type="entry name" value="Trypsin"/>
    <property type="match status" value="1"/>
</dbReference>
<evidence type="ECO:0000256" key="4">
    <source>
        <dbReference type="ARBA" id="ARBA00023157"/>
    </source>
</evidence>
<dbReference type="InterPro" id="IPR001314">
    <property type="entry name" value="Peptidase_S1A"/>
</dbReference>
<evidence type="ECO:0000256" key="5">
    <source>
        <dbReference type="RuleBase" id="RU363034"/>
    </source>
</evidence>
<dbReference type="SUPFAM" id="SSF50494">
    <property type="entry name" value="Trypsin-like serine proteases"/>
    <property type="match status" value="1"/>
</dbReference>
<evidence type="ECO:0000256" key="3">
    <source>
        <dbReference type="ARBA" id="ARBA00022825"/>
    </source>
</evidence>
<dbReference type="GeneID" id="103509904"/>
<dbReference type="PaxDb" id="121845-A0A3Q0IUH6"/>
<dbReference type="PROSITE" id="PS00135">
    <property type="entry name" value="TRYPSIN_SER"/>
    <property type="match status" value="1"/>
</dbReference>
<dbReference type="InterPro" id="IPR001254">
    <property type="entry name" value="Trypsin_dom"/>
</dbReference>
<name>A0A3Q0IUH6_DIACI</name>
<dbReference type="FunFam" id="2.40.10.10:FF:000006">
    <property type="entry name" value="Serine proteinase stubble"/>
    <property type="match status" value="1"/>
</dbReference>
<dbReference type="GO" id="GO:0004252">
    <property type="term" value="F:serine-type endopeptidase activity"/>
    <property type="evidence" value="ECO:0007669"/>
    <property type="project" value="InterPro"/>
</dbReference>
<dbReference type="Gene3D" id="2.40.10.10">
    <property type="entry name" value="Trypsin-like serine proteases"/>
    <property type="match status" value="2"/>
</dbReference>
<accession>A0A3Q0IUH6</accession>
<dbReference type="InterPro" id="IPR043504">
    <property type="entry name" value="Peptidase_S1_PA_chymotrypsin"/>
</dbReference>
<keyword evidence="3 5" id="KW-0720">Serine protease</keyword>
<dbReference type="PANTHER" id="PTHR24252:SF7">
    <property type="entry name" value="HYALIN"/>
    <property type="match status" value="1"/>
</dbReference>
<dbReference type="OMA" id="FEAPQIH"/>
<dbReference type="STRING" id="121845.A0A3Q0IUH6"/>